<feature type="compositionally biased region" description="Low complexity" evidence="1">
    <location>
        <begin position="139"/>
        <end position="155"/>
    </location>
</feature>
<evidence type="ECO:0000313" key="4">
    <source>
        <dbReference type="Proteomes" id="UP000006514"/>
    </source>
</evidence>
<dbReference type="InParanoid" id="J0CVA5"/>
<organism evidence="3 4">
    <name type="scientific">Auricularia subglabra (strain TFB-10046 / SS5)</name>
    <name type="common">White-rot fungus</name>
    <name type="synonym">Auricularia delicata (strain TFB10046)</name>
    <dbReference type="NCBI Taxonomy" id="717982"/>
    <lineage>
        <taxon>Eukaryota</taxon>
        <taxon>Fungi</taxon>
        <taxon>Dikarya</taxon>
        <taxon>Basidiomycota</taxon>
        <taxon>Agaricomycotina</taxon>
        <taxon>Agaricomycetes</taxon>
        <taxon>Auriculariales</taxon>
        <taxon>Auriculariaceae</taxon>
        <taxon>Auricularia</taxon>
    </lineage>
</organism>
<accession>J0CVA5</accession>
<dbReference type="AlphaFoldDB" id="J0CVA5"/>
<dbReference type="InterPro" id="IPR045564">
    <property type="entry name" value="DUF5910"/>
</dbReference>
<evidence type="ECO:0000313" key="3">
    <source>
        <dbReference type="EMBL" id="EJD34339.1"/>
    </source>
</evidence>
<dbReference type="EMBL" id="JH687960">
    <property type="protein sequence ID" value="EJD34339.1"/>
    <property type="molecule type" value="Genomic_DNA"/>
</dbReference>
<feature type="compositionally biased region" description="Basic residues" evidence="1">
    <location>
        <begin position="54"/>
        <end position="66"/>
    </location>
</feature>
<proteinExistence type="predicted"/>
<dbReference type="Proteomes" id="UP000006514">
    <property type="component" value="Unassembled WGS sequence"/>
</dbReference>
<evidence type="ECO:0008006" key="5">
    <source>
        <dbReference type="Google" id="ProtNLM"/>
    </source>
</evidence>
<dbReference type="Pfam" id="PF19287">
    <property type="entry name" value="DUF5910"/>
    <property type="match status" value="1"/>
</dbReference>
<feature type="chain" id="PRO_5003732411" description="SCP domain-containing protein" evidence="2">
    <location>
        <begin position="23"/>
        <end position="382"/>
    </location>
</feature>
<keyword evidence="4" id="KW-1185">Reference proteome</keyword>
<dbReference type="eggNOG" id="KOG1216">
    <property type="taxonomic scope" value="Eukaryota"/>
</dbReference>
<dbReference type="KEGG" id="adl:AURDEDRAFT_117643"/>
<sequence length="382" mass="41665">MFIPFSRVVVLAVLYLSVLTNAVPVVDDGVELVASGLVEAEHDAQLVDLEARVRTPRPRPRPRPKPAKTIVRKPAPVKTIIRRPVPAKTPIRRPVPTRTPVKRPTPAKPTTPVKRPTAVPKPPVKPTKPVTPAKPPVKPTKTTSKTPTATPSKAPQCPINNKPTKGTKGPRALYEWAVGLFKRDSAEFIGWHGTNSNTAELWRSQGYLADPKTSGWPWSSGGRSGADHELGEGVYITDAIQTARGFANNNAAVNVGTAPMLCGIYARSSATWKSSLNKVWLPNNIIRDSSDPVKHLAYEKQRNEWIGRVIPHSTGRDVARFGPLDKNRGGGPNQVVIPSALTRYFYAVCVDARTGDVPIGANTHINFGTARHPWNVRDTPCR</sequence>
<keyword evidence="2" id="KW-0732">Signal</keyword>
<evidence type="ECO:0000256" key="2">
    <source>
        <dbReference type="SAM" id="SignalP"/>
    </source>
</evidence>
<feature type="region of interest" description="Disordered" evidence="1">
    <location>
        <begin position="49"/>
        <end position="168"/>
    </location>
</feature>
<gene>
    <name evidence="3" type="ORF">AURDEDRAFT_117643</name>
</gene>
<reference evidence="4" key="1">
    <citation type="journal article" date="2012" name="Science">
        <title>The Paleozoic origin of enzymatic lignin decomposition reconstructed from 31 fungal genomes.</title>
        <authorList>
            <person name="Floudas D."/>
            <person name="Binder M."/>
            <person name="Riley R."/>
            <person name="Barry K."/>
            <person name="Blanchette R.A."/>
            <person name="Henrissat B."/>
            <person name="Martinez A.T."/>
            <person name="Otillar R."/>
            <person name="Spatafora J.W."/>
            <person name="Yadav J.S."/>
            <person name="Aerts A."/>
            <person name="Benoit I."/>
            <person name="Boyd A."/>
            <person name="Carlson A."/>
            <person name="Copeland A."/>
            <person name="Coutinho P.M."/>
            <person name="de Vries R.P."/>
            <person name="Ferreira P."/>
            <person name="Findley K."/>
            <person name="Foster B."/>
            <person name="Gaskell J."/>
            <person name="Glotzer D."/>
            <person name="Gorecki P."/>
            <person name="Heitman J."/>
            <person name="Hesse C."/>
            <person name="Hori C."/>
            <person name="Igarashi K."/>
            <person name="Jurgens J.A."/>
            <person name="Kallen N."/>
            <person name="Kersten P."/>
            <person name="Kohler A."/>
            <person name="Kuees U."/>
            <person name="Kumar T.K.A."/>
            <person name="Kuo A."/>
            <person name="LaButti K."/>
            <person name="Larrondo L.F."/>
            <person name="Lindquist E."/>
            <person name="Ling A."/>
            <person name="Lombard V."/>
            <person name="Lucas S."/>
            <person name="Lundell T."/>
            <person name="Martin R."/>
            <person name="McLaughlin D.J."/>
            <person name="Morgenstern I."/>
            <person name="Morin E."/>
            <person name="Murat C."/>
            <person name="Nagy L.G."/>
            <person name="Nolan M."/>
            <person name="Ohm R.A."/>
            <person name="Patyshakuliyeva A."/>
            <person name="Rokas A."/>
            <person name="Ruiz-Duenas F.J."/>
            <person name="Sabat G."/>
            <person name="Salamov A."/>
            <person name="Samejima M."/>
            <person name="Schmutz J."/>
            <person name="Slot J.C."/>
            <person name="St John F."/>
            <person name="Stenlid J."/>
            <person name="Sun H."/>
            <person name="Sun S."/>
            <person name="Syed K."/>
            <person name="Tsang A."/>
            <person name="Wiebenga A."/>
            <person name="Young D."/>
            <person name="Pisabarro A."/>
            <person name="Eastwood D.C."/>
            <person name="Martin F."/>
            <person name="Cullen D."/>
            <person name="Grigoriev I.V."/>
            <person name="Hibbett D.S."/>
        </authorList>
    </citation>
    <scope>NUCLEOTIDE SEQUENCE [LARGE SCALE GENOMIC DNA]</scope>
    <source>
        <strain evidence="4">TFB10046</strain>
    </source>
</reference>
<dbReference type="Gene3D" id="3.90.175.10">
    <property type="entry name" value="Diphtheria Toxin, domain 1"/>
    <property type="match status" value="1"/>
</dbReference>
<feature type="signal peptide" evidence="2">
    <location>
        <begin position="1"/>
        <end position="22"/>
    </location>
</feature>
<evidence type="ECO:0000256" key="1">
    <source>
        <dbReference type="SAM" id="MobiDB-lite"/>
    </source>
</evidence>
<dbReference type="OrthoDB" id="2749115at2759"/>
<feature type="compositionally biased region" description="Low complexity" evidence="1">
    <location>
        <begin position="88"/>
        <end position="118"/>
    </location>
</feature>
<protein>
    <recommendedName>
        <fullName evidence="5">SCP domain-containing protein</fullName>
    </recommendedName>
</protein>
<name>J0CVA5_AURST</name>